<proteinExistence type="inferred from homology"/>
<dbReference type="PANTHER" id="PTHR43236">
    <property type="entry name" value="ANTITOXIN HIGA1"/>
    <property type="match status" value="1"/>
</dbReference>
<protein>
    <recommendedName>
        <fullName evidence="2">HTH cro/C1-type domain-containing protein</fullName>
    </recommendedName>
</protein>
<dbReference type="GO" id="GO:0003677">
    <property type="term" value="F:DNA binding"/>
    <property type="evidence" value="ECO:0007669"/>
    <property type="project" value="InterPro"/>
</dbReference>
<dbReference type="InterPro" id="IPR001387">
    <property type="entry name" value="Cro/C1-type_HTH"/>
</dbReference>
<comment type="caution">
    <text evidence="3">The sequence shown here is derived from an EMBL/GenBank/DDBJ whole genome shotgun (WGS) entry which is preliminary data.</text>
</comment>
<accession>A0A150IVM4</accession>
<gene>
    <name evidence="3" type="ORF">AMQ22_01797</name>
</gene>
<name>A0A150IVM4_9EURY</name>
<dbReference type="InterPro" id="IPR052345">
    <property type="entry name" value="Rad_response_metalloprotease"/>
</dbReference>
<comment type="similarity">
    <text evidence="1">Belongs to the short-chain fatty acyl-CoA assimilation regulator (ScfR) family.</text>
</comment>
<organism evidence="3 4">
    <name type="scientific">Candidatus Methanofastidiosum methylothiophilum</name>
    <dbReference type="NCBI Taxonomy" id="1705564"/>
    <lineage>
        <taxon>Archaea</taxon>
        <taxon>Methanobacteriati</taxon>
        <taxon>Methanobacteriota</taxon>
        <taxon>Stenosarchaea group</taxon>
        <taxon>Candidatus Methanofastidiosia</taxon>
        <taxon>Candidatus Methanofastidiosales</taxon>
        <taxon>Candidatus Methanofastidiosaceae</taxon>
        <taxon>Candidatus Methanofastidiosum</taxon>
    </lineage>
</organism>
<dbReference type="EMBL" id="LNGC01000117">
    <property type="protein sequence ID" value="KYC48915.1"/>
    <property type="molecule type" value="Genomic_DNA"/>
</dbReference>
<dbReference type="Gene3D" id="1.10.260.40">
    <property type="entry name" value="lambda repressor-like DNA-binding domains"/>
    <property type="match status" value="1"/>
</dbReference>
<dbReference type="PROSITE" id="PS50943">
    <property type="entry name" value="HTH_CROC1"/>
    <property type="match status" value="1"/>
</dbReference>
<dbReference type="SUPFAM" id="SSF47413">
    <property type="entry name" value="lambda repressor-like DNA-binding domains"/>
    <property type="match status" value="1"/>
</dbReference>
<dbReference type="PANTHER" id="PTHR43236:SF1">
    <property type="entry name" value="BLL7220 PROTEIN"/>
    <property type="match status" value="1"/>
</dbReference>
<dbReference type="InterPro" id="IPR010359">
    <property type="entry name" value="IrrE_HExxH"/>
</dbReference>
<dbReference type="InterPro" id="IPR010982">
    <property type="entry name" value="Lambda_DNA-bd_dom_sf"/>
</dbReference>
<dbReference type="AlphaFoldDB" id="A0A150IVM4"/>
<sequence>MALDLKTFSNKLVRYRNQFSISLDDVSISTGIQKDRLVQLENGIVEPSGDEILIIADYYKCDFNFFISNEKQTAFEKTELLFRRYGTELSTNDRWAIQECIFLAECENYLDGLYKRPHYQIFNYVPQGKYYKAHGKEAAKALRNLITLRANELNLDIYSDFRKAGFLIYRRRLESSSISGVCIDYPDIGKIILVNYDEDIFRQRFTVSHEVGHAIFDNEDGDIALSYRGKWDTKDLREIRANVFAASFLIPDELLNSIPDNKNWNGEKLIDWAIKAKVNTVSLLIALENSGLIDRRQSQQISHYKVPLSSKIDPEFVNLSPEMVKRLSTLLEKGLTNKYLNKCLTAQRDGMISTSRMMEMLLVEQNEILEINSLFKLGLENAY</sequence>
<evidence type="ECO:0000256" key="1">
    <source>
        <dbReference type="ARBA" id="ARBA00007227"/>
    </source>
</evidence>
<reference evidence="3 4" key="1">
    <citation type="journal article" date="2016" name="ISME J.">
        <title>Chasing the elusive Euryarchaeota class WSA2: genomes reveal a uniquely fastidious methyl-reducing methanogen.</title>
        <authorList>
            <person name="Nobu M.K."/>
            <person name="Narihiro T."/>
            <person name="Kuroda K."/>
            <person name="Mei R."/>
            <person name="Liu W.T."/>
        </authorList>
    </citation>
    <scope>NUCLEOTIDE SEQUENCE [LARGE SCALE GENOMIC DNA]</scope>
    <source>
        <strain evidence="3">U1lsi0528_Bin055</strain>
    </source>
</reference>
<dbReference type="SMART" id="SM00530">
    <property type="entry name" value="HTH_XRE"/>
    <property type="match status" value="1"/>
</dbReference>
<feature type="domain" description="HTH cro/C1-type" evidence="2">
    <location>
        <begin position="12"/>
        <end position="66"/>
    </location>
</feature>
<dbReference type="Gene3D" id="1.10.10.2910">
    <property type="match status" value="1"/>
</dbReference>
<evidence type="ECO:0000313" key="4">
    <source>
        <dbReference type="Proteomes" id="UP000075398"/>
    </source>
</evidence>
<dbReference type="Proteomes" id="UP000075398">
    <property type="component" value="Unassembled WGS sequence"/>
</dbReference>
<dbReference type="Pfam" id="PF06114">
    <property type="entry name" value="Peptidase_M78"/>
    <property type="match status" value="1"/>
</dbReference>
<evidence type="ECO:0000313" key="3">
    <source>
        <dbReference type="EMBL" id="KYC48915.1"/>
    </source>
</evidence>
<evidence type="ECO:0000259" key="2">
    <source>
        <dbReference type="PROSITE" id="PS50943"/>
    </source>
</evidence>
<dbReference type="CDD" id="cd00093">
    <property type="entry name" value="HTH_XRE"/>
    <property type="match status" value="1"/>
</dbReference>